<evidence type="ECO:0000313" key="2">
    <source>
        <dbReference type="Proteomes" id="UP001204772"/>
    </source>
</evidence>
<dbReference type="Pfam" id="PF12784">
    <property type="entry name" value="PDDEXK_2"/>
    <property type="match status" value="1"/>
</dbReference>
<sequence>MTKEKVFGKLFEAAEIAKFTPEEQAGYEASLKYYRDLKNVIDTAVAEGESKGRLEGKIEGKIEGISKSLRRGKLTIEEIAEDFEVTIEFVLQIKLQQGL</sequence>
<name>A0ABT1FTQ4_9BACT</name>
<reference evidence="1 2" key="1">
    <citation type="submission" date="2022-06" db="EMBL/GenBank/DDBJ databases">
        <title>Runella sp. S5 genome sequencing.</title>
        <authorList>
            <person name="Park S."/>
        </authorList>
    </citation>
    <scope>NUCLEOTIDE SEQUENCE [LARGE SCALE GENOMIC DNA]</scope>
    <source>
        <strain evidence="1 2">S5</strain>
    </source>
</reference>
<protein>
    <submittedName>
        <fullName evidence="1">PD-(D/E)XK nuclease family transposase</fullName>
    </submittedName>
</protein>
<gene>
    <name evidence="1" type="ORF">NCI00_22090</name>
</gene>
<accession>A0ABT1FTQ4</accession>
<evidence type="ECO:0000313" key="1">
    <source>
        <dbReference type="EMBL" id="MCP1385146.1"/>
    </source>
</evidence>
<keyword evidence="2" id="KW-1185">Reference proteome</keyword>
<dbReference type="EMBL" id="JAMZEL010000011">
    <property type="protein sequence ID" value="MCP1385146.1"/>
    <property type="molecule type" value="Genomic_DNA"/>
</dbReference>
<proteinExistence type="predicted"/>
<organism evidence="1 2">
    <name type="scientific">Runella salmonicolor</name>
    <dbReference type="NCBI Taxonomy" id="2950278"/>
    <lineage>
        <taxon>Bacteria</taxon>
        <taxon>Pseudomonadati</taxon>
        <taxon>Bacteroidota</taxon>
        <taxon>Cytophagia</taxon>
        <taxon>Cytophagales</taxon>
        <taxon>Spirosomataceae</taxon>
        <taxon>Runella</taxon>
    </lineage>
</organism>
<dbReference type="Proteomes" id="UP001204772">
    <property type="component" value="Unassembled WGS sequence"/>
</dbReference>
<comment type="caution">
    <text evidence="1">The sequence shown here is derived from an EMBL/GenBank/DDBJ whole genome shotgun (WGS) entry which is preliminary data.</text>
</comment>